<reference evidence="2" key="1">
    <citation type="submission" date="2023-03" db="EMBL/GenBank/DDBJ databases">
        <title>Massive genome expansion in bonnet fungi (Mycena s.s.) driven by repeated elements and novel gene families across ecological guilds.</title>
        <authorList>
            <consortium name="Lawrence Berkeley National Laboratory"/>
            <person name="Harder C.B."/>
            <person name="Miyauchi S."/>
            <person name="Viragh M."/>
            <person name="Kuo A."/>
            <person name="Thoen E."/>
            <person name="Andreopoulos B."/>
            <person name="Lu D."/>
            <person name="Skrede I."/>
            <person name="Drula E."/>
            <person name="Henrissat B."/>
            <person name="Morin E."/>
            <person name="Kohler A."/>
            <person name="Barry K."/>
            <person name="LaButti K."/>
            <person name="Morin E."/>
            <person name="Salamov A."/>
            <person name="Lipzen A."/>
            <person name="Mereny Z."/>
            <person name="Hegedus B."/>
            <person name="Baldrian P."/>
            <person name="Stursova M."/>
            <person name="Weitz H."/>
            <person name="Taylor A."/>
            <person name="Grigoriev I.V."/>
            <person name="Nagy L.G."/>
            <person name="Martin F."/>
            <person name="Kauserud H."/>
        </authorList>
    </citation>
    <scope>NUCLEOTIDE SEQUENCE</scope>
    <source>
        <strain evidence="2">CBHHK002</strain>
    </source>
</reference>
<keyword evidence="3" id="KW-1185">Reference proteome</keyword>
<proteinExistence type="predicted"/>
<feature type="chain" id="PRO_5042152257" evidence="1">
    <location>
        <begin position="23"/>
        <end position="225"/>
    </location>
</feature>
<gene>
    <name evidence="2" type="ORF">DFH08DRAFT_826423</name>
</gene>
<evidence type="ECO:0000313" key="3">
    <source>
        <dbReference type="Proteomes" id="UP001218218"/>
    </source>
</evidence>
<accession>A0AAD7E8F0</accession>
<keyword evidence="1" id="KW-0732">Signal</keyword>
<feature type="signal peptide" evidence="1">
    <location>
        <begin position="1"/>
        <end position="22"/>
    </location>
</feature>
<comment type="caution">
    <text evidence="2">The sequence shown here is derived from an EMBL/GenBank/DDBJ whole genome shotgun (WGS) entry which is preliminary data.</text>
</comment>
<evidence type="ECO:0000256" key="1">
    <source>
        <dbReference type="SAM" id="SignalP"/>
    </source>
</evidence>
<name>A0AAD7E8F0_9AGAR</name>
<dbReference type="AlphaFoldDB" id="A0AAD7E8F0"/>
<organism evidence="2 3">
    <name type="scientific">Mycena albidolilacea</name>
    <dbReference type="NCBI Taxonomy" id="1033008"/>
    <lineage>
        <taxon>Eukaryota</taxon>
        <taxon>Fungi</taxon>
        <taxon>Dikarya</taxon>
        <taxon>Basidiomycota</taxon>
        <taxon>Agaricomycotina</taxon>
        <taxon>Agaricomycetes</taxon>
        <taxon>Agaricomycetidae</taxon>
        <taxon>Agaricales</taxon>
        <taxon>Marasmiineae</taxon>
        <taxon>Mycenaceae</taxon>
        <taxon>Mycena</taxon>
    </lineage>
</organism>
<dbReference type="Proteomes" id="UP001218218">
    <property type="component" value="Unassembled WGS sequence"/>
</dbReference>
<evidence type="ECO:0000313" key="2">
    <source>
        <dbReference type="EMBL" id="KAJ7302681.1"/>
    </source>
</evidence>
<dbReference type="EMBL" id="JARIHO010000113">
    <property type="protein sequence ID" value="KAJ7302681.1"/>
    <property type="molecule type" value="Genomic_DNA"/>
</dbReference>
<sequence>MTSPILWTLYLSDFKLILDATADDPRWRTEEDECTLEMGLPIFCFGNDAVTIVKTTKYVRLNLNSTKRNIFDNHYSKKTSKARAIVETLLDLESMVRALPVWEAGDDSIQLSDDGKASWAMDLRYIIHNLLFNIVLPPLSTITLQMVDTIIKSVDPGLPRDRRVIAIAVQPHSNAVIGLHVKALSPPPTTRRRQGFVEDEDFKVVASLPTVEEEEEEEEEAVEED</sequence>
<protein>
    <submittedName>
        <fullName evidence="2">Uncharacterized protein</fullName>
    </submittedName>
</protein>